<reference evidence="14 15" key="1">
    <citation type="submission" date="2020-08" db="EMBL/GenBank/DDBJ databases">
        <title>Stenotrophomonas tumulicola JCM 30961.</title>
        <authorList>
            <person name="Deng Y."/>
        </authorList>
    </citation>
    <scope>NUCLEOTIDE SEQUENCE [LARGE SCALE GENOMIC DNA]</scope>
    <source>
        <strain evidence="14 15">JCM 30961</strain>
    </source>
</reference>
<evidence type="ECO:0000256" key="2">
    <source>
        <dbReference type="ARBA" id="ARBA00008064"/>
    </source>
</evidence>
<keyword evidence="6 11" id="KW-0732">Signal</keyword>
<comment type="similarity">
    <text evidence="2 9">Belongs to the fimbrial export usher family.</text>
</comment>
<proteinExistence type="inferred from homology"/>
<accession>A0A7W3FLQ6</accession>
<evidence type="ECO:0000259" key="12">
    <source>
        <dbReference type="Pfam" id="PF13953"/>
    </source>
</evidence>
<dbReference type="FunFam" id="2.60.40.3110:FF:000001">
    <property type="entry name" value="Putative fimbrial outer membrane usher"/>
    <property type="match status" value="1"/>
</dbReference>
<evidence type="ECO:0000256" key="8">
    <source>
        <dbReference type="ARBA" id="ARBA00023237"/>
    </source>
</evidence>
<feature type="region of interest" description="Disordered" evidence="10">
    <location>
        <begin position="593"/>
        <end position="636"/>
    </location>
</feature>
<keyword evidence="4" id="KW-1134">Transmembrane beta strand</keyword>
<feature type="domain" description="PapC N-terminal" evidence="13">
    <location>
        <begin position="37"/>
        <end position="192"/>
    </location>
</feature>
<evidence type="ECO:0000256" key="3">
    <source>
        <dbReference type="ARBA" id="ARBA00022448"/>
    </source>
</evidence>
<evidence type="ECO:0000313" key="14">
    <source>
        <dbReference type="EMBL" id="MBA8681556.1"/>
    </source>
</evidence>
<dbReference type="InterPro" id="IPR037224">
    <property type="entry name" value="PapC_N_sf"/>
</dbReference>
<sequence length="855" mass="90639">MLFRRLTPPTLQTRRLAAAVAAALLPAMACAAPNVAFNPNFLQGEQAGQIDLTRFEQGDDLPGIYSADIKVNGVIVARRDIELRALESGAVAICLSPQVTEVFGVDPARLPRPGEVSEVDGVPVDILPLPDTMTCEDISRYIPNSTARFDAGEQVLEVSIPQAYLARDPRGWVSPELWDDGINAALLGYSVSHQRMFANGQARQSTSAMLNAGVNLGGWRFRHDGYLSQGSGRRTEYRAGRTYAQRTIAPWGMQLTAGEASTNGDLFDGVSFRGVSISTDPRMLPDSQRDYAPVVRGVAQTSAKVVIRQSDNVLYQTNVAAGPFEISDLYGTAYAGDLDVEVIENDGRVQHFVVPFAAVPELLRAGQRRVSATIGTLRDNWLRDAPAFAEGTLRVGLGNRFTAFGGATGSDGYRAVVLGGALNTSIGAFSGDVTIARTQLPTALESFGRTMQGQSYRLAYSKDIVATRTNIAVAAYRYSTDGYLSLGDAARLRQELADGGDGNLIGRQRSRLDLNLSQRLGEGSGALYANGSSMEYWNQGQRRVNFALGYSDMFGPASYSLSVQRSVERNQNGGTAREGNSINFTLNMPLGGRVSAPRLSTSLNRRNDGRDDVRAGITGSFGEHRQGSYSAAASHNGGQGGSYDAGLSYQASAASLNAGYSHSSGSRGLSLGASGGVVLHGDGVAFAQQLGETIAVVHVPDAAGAALDGTTGVKTDAKGYAVVPYMTPYRRNEVTIDPKGLPMDVELKTASVIGVPTAGAVVKLVVPTSSGRSALIEAPQVDGKPLPFGLDVYNEAGEVVGVVGQASRLWVRGIEESGRLTVRWGQEAGQQCVIDYDLEGADAGGMLASQCRAPQ</sequence>
<evidence type="ECO:0000256" key="9">
    <source>
        <dbReference type="RuleBase" id="RU003884"/>
    </source>
</evidence>
<evidence type="ECO:0000256" key="5">
    <source>
        <dbReference type="ARBA" id="ARBA00022692"/>
    </source>
</evidence>
<feature type="domain" description="PapC-like C-terminal" evidence="12">
    <location>
        <begin position="776"/>
        <end position="839"/>
    </location>
</feature>
<feature type="compositionally biased region" description="Basic and acidic residues" evidence="10">
    <location>
        <begin position="605"/>
        <end position="614"/>
    </location>
</feature>
<evidence type="ECO:0000256" key="1">
    <source>
        <dbReference type="ARBA" id="ARBA00004571"/>
    </source>
</evidence>
<dbReference type="SUPFAM" id="SSF141729">
    <property type="entry name" value="FimD N-terminal domain-like"/>
    <property type="match status" value="1"/>
</dbReference>
<name>A0A7W3FLQ6_9GAMM</name>
<dbReference type="Gene3D" id="3.10.20.410">
    <property type="match status" value="1"/>
</dbReference>
<comment type="caution">
    <text evidence="14">The sequence shown here is derived from an EMBL/GenBank/DDBJ whole genome shotgun (WGS) entry which is preliminary data.</text>
</comment>
<evidence type="ECO:0000256" key="10">
    <source>
        <dbReference type="SAM" id="MobiDB-lite"/>
    </source>
</evidence>
<dbReference type="InterPro" id="IPR025949">
    <property type="entry name" value="PapC-like_C"/>
</dbReference>
<evidence type="ECO:0000259" key="13">
    <source>
        <dbReference type="Pfam" id="PF13954"/>
    </source>
</evidence>
<dbReference type="InterPro" id="IPR000015">
    <property type="entry name" value="Fimb_usher"/>
</dbReference>
<dbReference type="InterPro" id="IPR018030">
    <property type="entry name" value="Fimbrial_membr_usher_CS"/>
</dbReference>
<dbReference type="GO" id="GO:0009297">
    <property type="term" value="P:pilus assembly"/>
    <property type="evidence" value="ECO:0007669"/>
    <property type="project" value="InterPro"/>
</dbReference>
<keyword evidence="7 9" id="KW-0472">Membrane</keyword>
<evidence type="ECO:0000256" key="4">
    <source>
        <dbReference type="ARBA" id="ARBA00022452"/>
    </source>
</evidence>
<dbReference type="InterPro" id="IPR042186">
    <property type="entry name" value="FimD_plug_dom"/>
</dbReference>
<evidence type="ECO:0000313" key="15">
    <source>
        <dbReference type="Proteomes" id="UP000547058"/>
    </source>
</evidence>
<protein>
    <submittedName>
        <fullName evidence="14">Fimbrial biogenesis outer membrane usher protein</fullName>
    </submittedName>
</protein>
<feature type="chain" id="PRO_5030876829" evidence="11">
    <location>
        <begin position="32"/>
        <end position="855"/>
    </location>
</feature>
<keyword evidence="15" id="KW-1185">Reference proteome</keyword>
<dbReference type="PANTHER" id="PTHR30451">
    <property type="entry name" value="OUTER MEMBRANE USHER PROTEIN"/>
    <property type="match status" value="1"/>
</dbReference>
<dbReference type="GO" id="GO:0015473">
    <property type="term" value="F:fimbrial usher porin activity"/>
    <property type="evidence" value="ECO:0007669"/>
    <property type="project" value="InterPro"/>
</dbReference>
<evidence type="ECO:0000256" key="11">
    <source>
        <dbReference type="SAM" id="SignalP"/>
    </source>
</evidence>
<organism evidence="14 15">
    <name type="scientific">Stenotrophomonas tumulicola</name>
    <dbReference type="NCBI Taxonomy" id="1685415"/>
    <lineage>
        <taxon>Bacteria</taxon>
        <taxon>Pseudomonadati</taxon>
        <taxon>Pseudomonadota</taxon>
        <taxon>Gammaproteobacteria</taxon>
        <taxon>Lysobacterales</taxon>
        <taxon>Lysobacteraceae</taxon>
        <taxon>Stenotrophomonas</taxon>
    </lineage>
</organism>
<dbReference type="EMBL" id="JACGXS010000002">
    <property type="protein sequence ID" value="MBA8681556.1"/>
    <property type="molecule type" value="Genomic_DNA"/>
</dbReference>
<dbReference type="PROSITE" id="PS01151">
    <property type="entry name" value="FIMBRIAL_USHER"/>
    <property type="match status" value="1"/>
</dbReference>
<gene>
    <name evidence="14" type="ORF">H4O11_06990</name>
</gene>
<dbReference type="InterPro" id="IPR043142">
    <property type="entry name" value="PapC-like_C_sf"/>
</dbReference>
<dbReference type="Pfam" id="PF00577">
    <property type="entry name" value="Usher"/>
    <property type="match status" value="1"/>
</dbReference>
<keyword evidence="9" id="KW-1029">Fimbrium biogenesis</keyword>
<evidence type="ECO:0000256" key="6">
    <source>
        <dbReference type="ARBA" id="ARBA00022729"/>
    </source>
</evidence>
<dbReference type="AlphaFoldDB" id="A0A7W3FLQ6"/>
<dbReference type="RefSeq" id="WP_182338677.1">
    <property type="nucleotide sequence ID" value="NZ_JACGXS010000002.1"/>
</dbReference>
<dbReference type="GO" id="GO:0009279">
    <property type="term" value="C:cell outer membrane"/>
    <property type="evidence" value="ECO:0007669"/>
    <property type="project" value="UniProtKB-SubCell"/>
</dbReference>
<dbReference type="Gene3D" id="2.60.40.3110">
    <property type="match status" value="1"/>
</dbReference>
<keyword evidence="3 9" id="KW-0813">Transport</keyword>
<comment type="subcellular location">
    <subcellularLocation>
        <location evidence="1 9">Cell outer membrane</location>
        <topology evidence="1 9">Multi-pass membrane protein</topology>
    </subcellularLocation>
</comment>
<keyword evidence="8 9" id="KW-0998">Cell outer membrane</keyword>
<keyword evidence="5 9" id="KW-0812">Transmembrane</keyword>
<evidence type="ECO:0000256" key="7">
    <source>
        <dbReference type="ARBA" id="ARBA00023136"/>
    </source>
</evidence>
<dbReference type="Proteomes" id="UP000547058">
    <property type="component" value="Unassembled WGS sequence"/>
</dbReference>
<dbReference type="Pfam" id="PF13954">
    <property type="entry name" value="PapC_N"/>
    <property type="match status" value="1"/>
</dbReference>
<feature type="signal peptide" evidence="11">
    <location>
        <begin position="1"/>
        <end position="31"/>
    </location>
</feature>
<dbReference type="InterPro" id="IPR025885">
    <property type="entry name" value="PapC_N"/>
</dbReference>
<dbReference type="PANTHER" id="PTHR30451:SF20">
    <property type="entry name" value="FIMBRIAE USHER"/>
    <property type="match status" value="1"/>
</dbReference>
<dbReference type="Pfam" id="PF13953">
    <property type="entry name" value="PapC_C"/>
    <property type="match status" value="1"/>
</dbReference>
<dbReference type="Gene3D" id="2.60.40.2610">
    <property type="entry name" value="Outer membrane usher protein FimD, plug domain"/>
    <property type="match status" value="1"/>
</dbReference>
<dbReference type="Gene3D" id="2.60.40.2070">
    <property type="match status" value="1"/>
</dbReference>